<keyword evidence="4" id="KW-1185">Reference proteome</keyword>
<comment type="caution">
    <text evidence="2">The sequence shown here is derived from an EMBL/GenBank/DDBJ whole genome shotgun (WGS) entry which is preliminary data.</text>
</comment>
<dbReference type="AlphaFoldDB" id="A0A550C2U0"/>
<sequence>MWRGGSEGGGSCEARRGRGGSAYTHSPRTCARYAFAGASKSEFPRVGGVHESACNVRAGSLD</sequence>
<evidence type="ECO:0000313" key="4">
    <source>
        <dbReference type="Proteomes" id="UP000320762"/>
    </source>
</evidence>
<proteinExistence type="predicted"/>
<feature type="compositionally biased region" description="Gly residues" evidence="1">
    <location>
        <begin position="1"/>
        <end position="11"/>
    </location>
</feature>
<dbReference type="Proteomes" id="UP000320762">
    <property type="component" value="Unassembled WGS sequence"/>
</dbReference>
<protein>
    <submittedName>
        <fullName evidence="2">Uncharacterized protein</fullName>
    </submittedName>
</protein>
<organism evidence="2 4">
    <name type="scientific">Schizophyllum amplum</name>
    <dbReference type="NCBI Taxonomy" id="97359"/>
    <lineage>
        <taxon>Eukaryota</taxon>
        <taxon>Fungi</taxon>
        <taxon>Dikarya</taxon>
        <taxon>Basidiomycota</taxon>
        <taxon>Agaricomycotina</taxon>
        <taxon>Agaricomycetes</taxon>
        <taxon>Agaricomycetidae</taxon>
        <taxon>Agaricales</taxon>
        <taxon>Schizophyllaceae</taxon>
        <taxon>Schizophyllum</taxon>
    </lineage>
</organism>
<gene>
    <name evidence="2" type="ORF">BD626DRAFT_509760</name>
    <name evidence="3" type="ORF">BD626DRAFT_509787</name>
</gene>
<evidence type="ECO:0000256" key="1">
    <source>
        <dbReference type="SAM" id="MobiDB-lite"/>
    </source>
</evidence>
<feature type="region of interest" description="Disordered" evidence="1">
    <location>
        <begin position="1"/>
        <end position="26"/>
    </location>
</feature>
<dbReference type="EMBL" id="VDMD01000031">
    <property type="protein sequence ID" value="TRM59107.1"/>
    <property type="molecule type" value="Genomic_DNA"/>
</dbReference>
<reference evidence="2" key="2">
    <citation type="submission" date="2019-06" db="EMBL/GenBank/DDBJ databases">
        <authorList>
            <consortium name="DOE Joint Genome Institute"/>
            <person name="Ahrendt S.R."/>
            <person name="Cantor M.N."/>
            <person name="Hua S.X."/>
        </authorList>
    </citation>
    <scope>NUCLEOTIDE SEQUENCE</scope>
    <source>
        <strain evidence="2">NL-1724</strain>
    </source>
</reference>
<evidence type="ECO:0000313" key="2">
    <source>
        <dbReference type="EMBL" id="TRM59103.1"/>
    </source>
</evidence>
<accession>A0A550C2U0</accession>
<name>A0A550C2U0_9AGAR</name>
<evidence type="ECO:0000313" key="3">
    <source>
        <dbReference type="EMBL" id="TRM59107.1"/>
    </source>
</evidence>
<dbReference type="EMBL" id="VDMD01000031">
    <property type="protein sequence ID" value="TRM59103.1"/>
    <property type="molecule type" value="Genomic_DNA"/>
</dbReference>
<reference evidence="2 4" key="1">
    <citation type="journal article" date="2019" name="New Phytol.">
        <title>Comparative genomics reveals unique wood-decay strategies and fruiting body development in the Schizophyllaceae.</title>
        <authorList>
            <person name="Almasi E."/>
            <person name="Sahu N."/>
            <person name="Krizsan K."/>
            <person name="Balint B."/>
            <person name="Kovacs G.M."/>
            <person name="Kiss B."/>
            <person name="Cseklye J."/>
            <person name="Drula E."/>
            <person name="Henrissat B."/>
            <person name="Nagy I."/>
            <person name="Chovatia M."/>
            <person name="Adam C."/>
            <person name="LaButti K."/>
            <person name="Lipzen A."/>
            <person name="Riley R."/>
            <person name="Grigoriev I.V."/>
            <person name="Nagy L.G."/>
        </authorList>
    </citation>
    <scope>NUCLEOTIDE SEQUENCE [LARGE SCALE GENOMIC DNA]</scope>
    <source>
        <strain evidence="2 4">NL-1724</strain>
    </source>
</reference>